<dbReference type="PROSITE" id="PS00396">
    <property type="entry name" value="TOPO_IA_1"/>
    <property type="match status" value="1"/>
</dbReference>
<dbReference type="InterPro" id="IPR013826">
    <property type="entry name" value="Topo_IA_cen_sub3"/>
</dbReference>
<dbReference type="InterPro" id="IPR023406">
    <property type="entry name" value="Topo_IA_AS"/>
</dbReference>
<comment type="catalytic activity">
    <reaction evidence="1 8">
        <text>ATP-independent breakage of single-stranded DNA, followed by passage and rejoining.</text>
        <dbReference type="EC" id="5.6.2.1"/>
    </reaction>
</comment>
<evidence type="ECO:0000313" key="12">
    <source>
        <dbReference type="Proteomes" id="UP000322025"/>
    </source>
</evidence>
<proteinExistence type="inferred from homology"/>
<dbReference type="GO" id="GO:0043597">
    <property type="term" value="C:cytoplasmic replication fork"/>
    <property type="evidence" value="ECO:0007669"/>
    <property type="project" value="TreeGrafter"/>
</dbReference>
<keyword evidence="7 8" id="KW-0413">Isomerase</keyword>
<evidence type="ECO:0000313" key="11">
    <source>
        <dbReference type="EMBL" id="KAA8500423.1"/>
    </source>
</evidence>
<gene>
    <name evidence="8" type="primary">topB</name>
    <name evidence="11" type="ORF">FNY66_13500</name>
</gene>
<evidence type="ECO:0000256" key="8">
    <source>
        <dbReference type="HAMAP-Rule" id="MF_00953"/>
    </source>
</evidence>
<sequence length="742" mass="83458">MKHLVIAEKPSVARDIARVLGCSKKSNSYIEGNDYVVTWALGHLVTLADPEEYGEQYKTWSMDTLPMLPEHWKLVVIRQTSRQYHAVKEQIFRKDISDIIIATDAGREGELVARWILDKAGNKKPLKRLWISSVTDKAIREGFAHLKPGKDYDNLYRAAEARAEADWVVGINATRALTCKYNAQLSCGRVQTPTLAMIASREEEIKNFIPKSYYGLKAAAGGITFTWADAQTNSGRTFDKAKIDTIRKNAGNKIHISEVKKKTKKTYSPALYDLTALQREANQRYGYSAKETLNIMQRLYENHKVLTYPRTDSRYLTTDMTGTLKERLKACAVGPYRKAAARLSMQEIRPDKSFVDNTKVSDHHAIIPTEQFVQLEHMSADERKIYDMVVRRFLAVLSPACEYEETSVTGMIGKETFRAKGNVVIKAGWREVCGTDCQDSDSDDLSDEHTGDPRQDMVLSASASQALSSIHKGSELPVTALTVTEGKTKPPAHFTEGTLIAAMENPAKYMHHKDRTLVRTLGETGGLGTVATRADIIEKLFGSFLMEKKGNEIHITSKGKQLLSLVPADLKSPELTAQWEMRLKAISQGKESDRKFIDEIEEYTKTLISDIKNADGTFRHDNLTRHKCPQCGKLMLEVNGKHGKMLVCQDRECGYRETISRRTNARCPVCHKKMELVGKGEAQRFVCSCGHKEKLSSFQERKKKEGKSANKRDVAAYMRKQAKEAKEPINNAFAEAFKNLGL</sequence>
<dbReference type="InterPro" id="IPR013824">
    <property type="entry name" value="Topo_IA_cen_sub1"/>
</dbReference>
<dbReference type="Gene3D" id="2.70.20.10">
    <property type="entry name" value="Topoisomerase I, domain 3"/>
    <property type="match status" value="1"/>
</dbReference>
<dbReference type="InterPro" id="IPR003602">
    <property type="entry name" value="Topo_IA_DNA-bd_dom"/>
</dbReference>
<dbReference type="NCBIfam" id="NF005829">
    <property type="entry name" value="PRK07726.1"/>
    <property type="match status" value="1"/>
</dbReference>
<dbReference type="Pfam" id="PF01131">
    <property type="entry name" value="Topoisom_bac"/>
    <property type="match status" value="1"/>
</dbReference>
<feature type="site" description="Interaction with DNA" evidence="8">
    <location>
        <position position="167"/>
    </location>
</feature>
<feature type="site" description="Interaction with DNA" evidence="8">
    <location>
        <position position="310"/>
    </location>
</feature>
<organism evidence="11 12">
    <name type="scientific">Mediterraneibacter catenae</name>
    <dbReference type="NCBI Taxonomy" id="2594882"/>
    <lineage>
        <taxon>Bacteria</taxon>
        <taxon>Bacillati</taxon>
        <taxon>Bacillota</taxon>
        <taxon>Clostridia</taxon>
        <taxon>Lachnospirales</taxon>
        <taxon>Lachnospiraceae</taxon>
        <taxon>Mediterraneibacter</taxon>
    </lineage>
</organism>
<dbReference type="InterPro" id="IPR034144">
    <property type="entry name" value="TOPRIM_TopoIII"/>
</dbReference>
<evidence type="ECO:0000259" key="10">
    <source>
        <dbReference type="PROSITE" id="PS52039"/>
    </source>
</evidence>
<dbReference type="InterPro" id="IPR023405">
    <property type="entry name" value="Topo_IA_core_domain"/>
</dbReference>
<dbReference type="InterPro" id="IPR005738">
    <property type="entry name" value="TopoIII"/>
</dbReference>
<comment type="cofactor">
    <cofactor evidence="8">
        <name>Mg(2+)</name>
        <dbReference type="ChEBI" id="CHEBI:18420"/>
    </cofactor>
</comment>
<dbReference type="SMART" id="SM00437">
    <property type="entry name" value="TOP1Ac"/>
    <property type="match status" value="1"/>
</dbReference>
<feature type="domain" description="Topo IA-type catalytic" evidence="10">
    <location>
        <begin position="152"/>
        <end position="608"/>
    </location>
</feature>
<dbReference type="PANTHER" id="PTHR11390:SF21">
    <property type="entry name" value="DNA TOPOISOMERASE 3-ALPHA"/>
    <property type="match status" value="1"/>
</dbReference>
<dbReference type="GO" id="GO:0006265">
    <property type="term" value="P:DNA topological change"/>
    <property type="evidence" value="ECO:0007669"/>
    <property type="project" value="UniProtKB-UniRule"/>
</dbReference>
<keyword evidence="3 8" id="KW-0479">Metal-binding</keyword>
<dbReference type="InterPro" id="IPR013497">
    <property type="entry name" value="Topo_IA_cen"/>
</dbReference>
<protein>
    <recommendedName>
        <fullName evidence="8">DNA topoisomerase 3</fullName>
        <ecNumber evidence="8">5.6.2.1</ecNumber>
    </recommendedName>
    <alternativeName>
        <fullName evidence="8">DNA topoisomerase III</fullName>
    </alternativeName>
</protein>
<evidence type="ECO:0000259" key="9">
    <source>
        <dbReference type="PROSITE" id="PS50880"/>
    </source>
</evidence>
<keyword evidence="6 8" id="KW-0238">DNA-binding</keyword>
<dbReference type="NCBIfam" id="TIGR01056">
    <property type="entry name" value="topB"/>
    <property type="match status" value="1"/>
</dbReference>
<dbReference type="OrthoDB" id="9803554at2"/>
<dbReference type="Gene3D" id="1.10.290.10">
    <property type="entry name" value="Topoisomerase I, domain 4"/>
    <property type="match status" value="1"/>
</dbReference>
<feature type="region of interest" description="Interaction with DNA" evidence="8">
    <location>
        <begin position="186"/>
        <end position="191"/>
    </location>
</feature>
<dbReference type="GO" id="GO:0003917">
    <property type="term" value="F:DNA topoisomerase type I (single strand cut, ATP-independent) activity"/>
    <property type="evidence" value="ECO:0007669"/>
    <property type="project" value="UniProtKB-UniRule"/>
</dbReference>
<dbReference type="GO" id="GO:0000287">
    <property type="term" value="F:magnesium ion binding"/>
    <property type="evidence" value="ECO:0007669"/>
    <property type="project" value="UniProtKB-UniRule"/>
</dbReference>
<dbReference type="Gene3D" id="3.40.50.140">
    <property type="match status" value="1"/>
</dbReference>
<dbReference type="CDD" id="cd03362">
    <property type="entry name" value="TOPRIM_TopoIA_TopoIII"/>
    <property type="match status" value="1"/>
</dbReference>
<comment type="caution">
    <text evidence="8">Lacks conserved residue(s) required for the propagation of feature annotation.</text>
</comment>
<keyword evidence="5 8" id="KW-0799">Topoisomerase</keyword>
<dbReference type="GO" id="GO:0006281">
    <property type="term" value="P:DNA repair"/>
    <property type="evidence" value="ECO:0007669"/>
    <property type="project" value="TreeGrafter"/>
</dbReference>
<feature type="domain" description="Toprim" evidence="9">
    <location>
        <begin position="2"/>
        <end position="135"/>
    </location>
</feature>
<evidence type="ECO:0000256" key="4">
    <source>
        <dbReference type="ARBA" id="ARBA00022842"/>
    </source>
</evidence>
<feature type="active site" description="O-(5'-phospho-DNA)-tyrosine intermediate" evidence="8">
    <location>
        <position position="308"/>
    </location>
</feature>
<dbReference type="PRINTS" id="PR00417">
    <property type="entry name" value="PRTPISMRASEI"/>
</dbReference>
<dbReference type="GO" id="GO:0003677">
    <property type="term" value="F:DNA binding"/>
    <property type="evidence" value="ECO:0007669"/>
    <property type="project" value="UniProtKB-KW"/>
</dbReference>
<dbReference type="InterPro" id="IPR013825">
    <property type="entry name" value="Topo_IA_cen_sub2"/>
</dbReference>
<keyword evidence="4 8" id="KW-0460">Magnesium</keyword>
<dbReference type="InterPro" id="IPR003601">
    <property type="entry name" value="Topo_IA_2"/>
</dbReference>
<dbReference type="SMART" id="SM00493">
    <property type="entry name" value="TOPRIM"/>
    <property type="match status" value="1"/>
</dbReference>
<dbReference type="HAMAP" id="MF_00953">
    <property type="entry name" value="Topoisom_3_prok"/>
    <property type="match status" value="1"/>
</dbReference>
<dbReference type="Proteomes" id="UP000322025">
    <property type="component" value="Unassembled WGS sequence"/>
</dbReference>
<accession>A0A5M9HV44</accession>
<dbReference type="Pfam" id="PF01751">
    <property type="entry name" value="Toprim"/>
    <property type="match status" value="1"/>
</dbReference>
<feature type="site" description="Interaction with DNA" evidence="8">
    <location>
        <position position="60"/>
    </location>
</feature>
<dbReference type="SMART" id="SM00436">
    <property type="entry name" value="TOP1Bc"/>
    <property type="match status" value="1"/>
</dbReference>
<dbReference type="CDD" id="cd00186">
    <property type="entry name" value="TOP1Ac"/>
    <property type="match status" value="1"/>
</dbReference>
<dbReference type="EC" id="5.6.2.1" evidence="8"/>
<evidence type="ECO:0000256" key="1">
    <source>
        <dbReference type="ARBA" id="ARBA00000213"/>
    </source>
</evidence>
<evidence type="ECO:0000256" key="2">
    <source>
        <dbReference type="ARBA" id="ARBA00009446"/>
    </source>
</evidence>
<dbReference type="GO" id="GO:0006310">
    <property type="term" value="P:DNA recombination"/>
    <property type="evidence" value="ECO:0007669"/>
    <property type="project" value="TreeGrafter"/>
</dbReference>
<evidence type="ECO:0000256" key="5">
    <source>
        <dbReference type="ARBA" id="ARBA00023029"/>
    </source>
</evidence>
<reference evidence="11 12" key="1">
    <citation type="submission" date="2019-07" db="EMBL/GenBank/DDBJ databases">
        <authorList>
            <person name="Wongkuna S."/>
            <person name="Scaria J."/>
        </authorList>
    </citation>
    <scope>NUCLEOTIDE SEQUENCE [LARGE SCALE GENOMIC DNA]</scope>
    <source>
        <strain evidence="11 12">SW178</strain>
    </source>
</reference>
<comment type="caution">
    <text evidence="11">The sequence shown here is derived from an EMBL/GenBank/DDBJ whole genome shotgun (WGS) entry which is preliminary data.</text>
</comment>
<keyword evidence="12" id="KW-1185">Reference proteome</keyword>
<evidence type="ECO:0000256" key="6">
    <source>
        <dbReference type="ARBA" id="ARBA00023125"/>
    </source>
</evidence>
<dbReference type="Gene3D" id="1.10.460.10">
    <property type="entry name" value="Topoisomerase I, domain 2"/>
    <property type="match status" value="1"/>
</dbReference>
<evidence type="ECO:0000256" key="3">
    <source>
        <dbReference type="ARBA" id="ARBA00022723"/>
    </source>
</evidence>
<feature type="binding site" evidence="8">
    <location>
        <position position="8"/>
    </location>
    <ligand>
        <name>Mg(2+)</name>
        <dbReference type="ChEBI" id="CHEBI:18420"/>
        <note>catalytic</note>
    </ligand>
</feature>
<dbReference type="InterPro" id="IPR006171">
    <property type="entry name" value="TOPRIM_dom"/>
</dbReference>
<feature type="site" description="Interaction with DNA" evidence="8">
    <location>
        <position position="175"/>
    </location>
</feature>
<dbReference type="RefSeq" id="WP_150311479.1">
    <property type="nucleotide sequence ID" value="NZ_VMSO01000025.1"/>
</dbReference>
<comment type="function">
    <text evidence="8">Releases the supercoiling and torsional tension of DNA, which is introduced during the DNA replication and transcription, by transiently cleaving and rejoining one strand of the DNA duplex. Introduces a single-strand break via transesterification at a target site in duplex DNA. The scissile phosphodiester is attacked by the catalytic tyrosine of the enzyme, resulting in the formation of a DNA-(5'-phosphotyrosyl)-enzyme intermediate and the expulsion of a 3'-OH DNA strand. The free DNA strand then undergoes passage around the unbroken strand, thus removing DNA supercoils. Finally, in the religation step, the DNA 3'-OH attacks the covalent intermediate to expel the active-site tyrosine and restore the DNA phosphodiester backbone.</text>
</comment>
<evidence type="ECO:0000256" key="7">
    <source>
        <dbReference type="ARBA" id="ARBA00023235"/>
    </source>
</evidence>
<comment type="similarity">
    <text evidence="2 8">Belongs to the type IA topoisomerase family.</text>
</comment>
<dbReference type="PANTHER" id="PTHR11390">
    <property type="entry name" value="PROKARYOTIC DNA TOPOISOMERASE"/>
    <property type="match status" value="1"/>
</dbReference>
<dbReference type="PROSITE" id="PS52039">
    <property type="entry name" value="TOPO_IA_2"/>
    <property type="match status" value="1"/>
</dbReference>
<dbReference type="EMBL" id="VMSO01000025">
    <property type="protein sequence ID" value="KAA8500423.1"/>
    <property type="molecule type" value="Genomic_DNA"/>
</dbReference>
<name>A0A5M9HV44_9FIRM</name>
<dbReference type="InterPro" id="IPR000380">
    <property type="entry name" value="Topo_IA"/>
</dbReference>
<dbReference type="SUPFAM" id="SSF56712">
    <property type="entry name" value="Prokaryotic type I DNA topoisomerase"/>
    <property type="match status" value="1"/>
</dbReference>
<feature type="binding site" evidence="8">
    <location>
        <position position="104"/>
    </location>
    <ligand>
        <name>Mg(2+)</name>
        <dbReference type="ChEBI" id="CHEBI:18420"/>
        <note>catalytic</note>
    </ligand>
</feature>
<dbReference type="AlphaFoldDB" id="A0A5M9HV44"/>
<dbReference type="PROSITE" id="PS50880">
    <property type="entry name" value="TOPRIM"/>
    <property type="match status" value="1"/>
</dbReference>